<dbReference type="KEGG" id="doe:DENOEST_2705"/>
<reference evidence="5 6" key="1">
    <citation type="submission" date="2020-03" db="EMBL/GenBank/DDBJ databases">
        <authorList>
            <consortium name="Genoscope - CEA"/>
            <person name="William W."/>
        </authorList>
    </citation>
    <scope>NUCLEOTIDE SEQUENCE [LARGE SCALE GENOMIC DNA]</scope>
    <source>
        <strain evidence="6">DSM 16959</strain>
    </source>
</reference>
<dbReference type="PRINTS" id="PR00080">
    <property type="entry name" value="SDRFAMILY"/>
</dbReference>
<comment type="similarity">
    <text evidence="1 3">Belongs to the short-chain dehydrogenases/reductases (SDR) family.</text>
</comment>
<evidence type="ECO:0000313" key="6">
    <source>
        <dbReference type="Proteomes" id="UP000515733"/>
    </source>
</evidence>
<dbReference type="InterPro" id="IPR002347">
    <property type="entry name" value="SDR_fam"/>
</dbReference>
<dbReference type="PRINTS" id="PR00081">
    <property type="entry name" value="GDHRDH"/>
</dbReference>
<evidence type="ECO:0000313" key="5">
    <source>
        <dbReference type="EMBL" id="CAB1369870.1"/>
    </source>
</evidence>
<dbReference type="RefSeq" id="WP_145772262.1">
    <property type="nucleotide sequence ID" value="NZ_LR778301.1"/>
</dbReference>
<accession>A0A6S6YQ26</accession>
<keyword evidence="2" id="KW-0560">Oxidoreductase</keyword>
<feature type="domain" description="Ketoreductase" evidence="4">
    <location>
        <begin position="10"/>
        <end position="194"/>
    </location>
</feature>
<keyword evidence="6" id="KW-1185">Reference proteome</keyword>
<dbReference type="PANTHER" id="PTHR43391:SF12">
    <property type="entry name" value="OXIDOREDUCTASE EPHD-RELATED"/>
    <property type="match status" value="1"/>
</dbReference>
<evidence type="ECO:0000256" key="2">
    <source>
        <dbReference type="ARBA" id="ARBA00023002"/>
    </source>
</evidence>
<dbReference type="SUPFAM" id="SSF51735">
    <property type="entry name" value="NAD(P)-binding Rossmann-fold domains"/>
    <property type="match status" value="1"/>
</dbReference>
<dbReference type="InterPro" id="IPR036291">
    <property type="entry name" value="NAD(P)-bd_dom_sf"/>
</dbReference>
<evidence type="ECO:0000256" key="1">
    <source>
        <dbReference type="ARBA" id="ARBA00006484"/>
    </source>
</evidence>
<dbReference type="GO" id="GO:0016491">
    <property type="term" value="F:oxidoreductase activity"/>
    <property type="evidence" value="ECO:0007669"/>
    <property type="project" value="UniProtKB-KW"/>
</dbReference>
<dbReference type="Proteomes" id="UP000515733">
    <property type="component" value="Chromosome"/>
</dbReference>
<dbReference type="EMBL" id="LR778301">
    <property type="protein sequence ID" value="CAB1369870.1"/>
    <property type="molecule type" value="Genomic_DNA"/>
</dbReference>
<evidence type="ECO:0000259" key="4">
    <source>
        <dbReference type="SMART" id="SM00822"/>
    </source>
</evidence>
<dbReference type="AlphaFoldDB" id="A0A6S6YQ26"/>
<dbReference type="InterPro" id="IPR057326">
    <property type="entry name" value="KR_dom"/>
</dbReference>
<dbReference type="PANTHER" id="PTHR43391">
    <property type="entry name" value="RETINOL DEHYDROGENASE-RELATED"/>
    <property type="match status" value="1"/>
</dbReference>
<organism evidence="5 6">
    <name type="scientific">Denitratisoma oestradiolicum</name>
    <dbReference type="NCBI Taxonomy" id="311182"/>
    <lineage>
        <taxon>Bacteria</taxon>
        <taxon>Pseudomonadati</taxon>
        <taxon>Pseudomonadota</taxon>
        <taxon>Betaproteobacteria</taxon>
        <taxon>Nitrosomonadales</taxon>
        <taxon>Sterolibacteriaceae</taxon>
        <taxon>Denitratisoma</taxon>
    </lineage>
</organism>
<dbReference type="SMART" id="SM00822">
    <property type="entry name" value="PKS_KR"/>
    <property type="match status" value="1"/>
</dbReference>
<gene>
    <name evidence="5" type="ORF">DENOEST_2705</name>
</gene>
<evidence type="ECO:0000256" key="3">
    <source>
        <dbReference type="RuleBase" id="RU000363"/>
    </source>
</evidence>
<name>A0A6S6YQ26_9PROT</name>
<sequence length="276" mass="29033">MTSKILFAGGTAVITGAAGGVGGGLARKAAVLGMNLVLADLDSESLYTLADSLDTEVLVVPTDVTHPAALENLANQAWNRFGRVDLLFNNAGIMCAGFTWEISPEAFGRCFAVNVLGIHNGIRAFVPRMLKAGTPAHIVNTASMGGFLPSPLLSPYTATKSAVFMLSECLYGELKMINAPIGISVLHPGPVQSGIFGSPFGDGGGNPVARQFIDAINQQIAGDGGITPDQSAELTFAGIQAGEFWILAESEFLDPRFRERVEGILERRPPKIFGAE</sequence>
<protein>
    <submittedName>
        <fullName evidence="5">Oxidoreductase</fullName>
    </submittedName>
</protein>
<dbReference type="OrthoDB" id="4690547at2"/>
<proteinExistence type="inferred from homology"/>
<dbReference type="Pfam" id="PF00106">
    <property type="entry name" value="adh_short"/>
    <property type="match status" value="1"/>
</dbReference>
<dbReference type="Gene3D" id="3.40.50.720">
    <property type="entry name" value="NAD(P)-binding Rossmann-like Domain"/>
    <property type="match status" value="1"/>
</dbReference>